<comment type="caution">
    <text evidence="8">The sequence shown here is derived from an EMBL/GenBank/DDBJ whole genome shotgun (WGS) entry which is preliminary data.</text>
</comment>
<feature type="transmembrane region" description="Helical" evidence="6">
    <location>
        <begin position="209"/>
        <end position="232"/>
    </location>
</feature>
<dbReference type="PIRSF" id="PIRSF035875">
    <property type="entry name" value="RNase_BN"/>
    <property type="match status" value="1"/>
</dbReference>
<evidence type="ECO:0000313" key="9">
    <source>
        <dbReference type="Proteomes" id="UP000294613"/>
    </source>
</evidence>
<sequence>MKETIMKKYRLLNRIMNRISENHTGAYAAQSAFFIVLSMIPFIMLLLALVQYTPVTKADVIRAVTHVLPKTIYPMIVSIVNQVYNQSQAMISLTGLVAIWSAGRGVLAMSAGLNSVYGSKETRNYIYLRLRAAFYTVLFIIAIVLSLVILGFGDRLSIFIVNHYPFMKGIIDLIINIRAVASIVVLTVFSMTIYHFLPNKKTKFIRQFPGAFLTAIGWAAASYIFSAYVNIFTGFSTMYGSMTTIMLIMLWLYACMYIMLLGGEVNEMLAEDFFTSM</sequence>
<dbReference type="Proteomes" id="UP000294613">
    <property type="component" value="Unassembled WGS sequence"/>
</dbReference>
<evidence type="ECO:0000256" key="1">
    <source>
        <dbReference type="ARBA" id="ARBA00004651"/>
    </source>
</evidence>
<protein>
    <submittedName>
        <fullName evidence="8">Membrane protein</fullName>
    </submittedName>
</protein>
<dbReference type="PANTHER" id="PTHR30213">
    <property type="entry name" value="INNER MEMBRANE PROTEIN YHJD"/>
    <property type="match status" value="1"/>
</dbReference>
<dbReference type="NCBIfam" id="TIGR00765">
    <property type="entry name" value="yihY_not_rbn"/>
    <property type="match status" value="1"/>
</dbReference>
<evidence type="ECO:0000256" key="3">
    <source>
        <dbReference type="ARBA" id="ARBA00022692"/>
    </source>
</evidence>
<evidence type="ECO:0000256" key="2">
    <source>
        <dbReference type="ARBA" id="ARBA00022475"/>
    </source>
</evidence>
<dbReference type="AlphaFoldDB" id="A0A4R3JP96"/>
<keyword evidence="2" id="KW-1003">Cell membrane</keyword>
<evidence type="ECO:0000313" key="8">
    <source>
        <dbReference type="EMBL" id="TCS68477.1"/>
    </source>
</evidence>
<dbReference type="EMBL" id="BHEO01000002">
    <property type="protein sequence ID" value="GBU04480.1"/>
    <property type="molecule type" value="Genomic_DNA"/>
</dbReference>
<reference evidence="8 9" key="2">
    <citation type="submission" date="2019-03" db="EMBL/GenBank/DDBJ databases">
        <title>Genomic Encyclopedia of Type Strains, Phase IV (KMG-IV): sequencing the most valuable type-strain genomes for metagenomic binning, comparative biology and taxonomic classification.</title>
        <authorList>
            <person name="Goeker M."/>
        </authorList>
    </citation>
    <scope>NUCLEOTIDE SEQUENCE [LARGE SCALE GENOMIC DNA]</scope>
    <source>
        <strain evidence="8 9">DSM 103426</strain>
    </source>
</reference>
<accession>A0A4R3JP96</accession>
<proteinExistence type="predicted"/>
<reference evidence="7 10" key="1">
    <citation type="journal article" date="2018" name="Int. J. Syst. Evol. Microbiol.">
        <title>Draft Genome Sequence of Faecalimonas umbilicata JCM 30896T, an Acetate-Producing Bacterium Isolated from Human Feces.</title>
        <authorList>
            <person name="Sakamoto M."/>
            <person name="Ikeyama N."/>
            <person name="Yuki M."/>
            <person name="Ohkuma M."/>
        </authorList>
    </citation>
    <scope>NUCLEOTIDE SEQUENCE [LARGE SCALE GENOMIC DNA]</scope>
    <source>
        <strain evidence="7 10">EGH7</strain>
    </source>
</reference>
<evidence type="ECO:0000256" key="4">
    <source>
        <dbReference type="ARBA" id="ARBA00022989"/>
    </source>
</evidence>
<dbReference type="InterPro" id="IPR017039">
    <property type="entry name" value="Virul_fac_BrkB"/>
</dbReference>
<comment type="subcellular location">
    <subcellularLocation>
        <location evidence="1">Cell membrane</location>
        <topology evidence="1">Multi-pass membrane protein</topology>
    </subcellularLocation>
</comment>
<keyword evidence="4 6" id="KW-1133">Transmembrane helix</keyword>
<evidence type="ECO:0000256" key="6">
    <source>
        <dbReference type="SAM" id="Phobius"/>
    </source>
</evidence>
<feature type="transmembrane region" description="Helical" evidence="6">
    <location>
        <begin position="238"/>
        <end position="260"/>
    </location>
</feature>
<evidence type="ECO:0000256" key="5">
    <source>
        <dbReference type="ARBA" id="ARBA00023136"/>
    </source>
</evidence>
<dbReference type="RefSeq" id="WP_116441338.1">
    <property type="nucleotide sequence ID" value="NZ_BHEO01000002.1"/>
</dbReference>
<evidence type="ECO:0000313" key="10">
    <source>
        <dbReference type="Proteomes" id="UP000702954"/>
    </source>
</evidence>
<name>A0A4R3JP96_9FIRM</name>
<evidence type="ECO:0000313" key="7">
    <source>
        <dbReference type="EMBL" id="GBU04480.1"/>
    </source>
</evidence>
<organism evidence="8 9">
    <name type="scientific">Faecalimonas umbilicata</name>
    <dbReference type="NCBI Taxonomy" id="1912855"/>
    <lineage>
        <taxon>Bacteria</taxon>
        <taxon>Bacillati</taxon>
        <taxon>Bacillota</taxon>
        <taxon>Clostridia</taxon>
        <taxon>Lachnospirales</taxon>
        <taxon>Lachnospiraceae</taxon>
        <taxon>Faecalimonas</taxon>
    </lineage>
</organism>
<dbReference type="GO" id="GO:0005886">
    <property type="term" value="C:plasma membrane"/>
    <property type="evidence" value="ECO:0007669"/>
    <property type="project" value="UniProtKB-SubCell"/>
</dbReference>
<keyword evidence="5 6" id="KW-0472">Membrane</keyword>
<keyword evidence="3 6" id="KW-0812">Transmembrane</keyword>
<dbReference type="PANTHER" id="PTHR30213:SF0">
    <property type="entry name" value="UPF0761 MEMBRANE PROTEIN YIHY"/>
    <property type="match status" value="1"/>
</dbReference>
<dbReference type="Pfam" id="PF03631">
    <property type="entry name" value="Virul_fac_BrkB"/>
    <property type="match status" value="1"/>
</dbReference>
<keyword evidence="10" id="KW-1185">Reference proteome</keyword>
<feature type="transmembrane region" description="Helical" evidence="6">
    <location>
        <begin position="132"/>
        <end position="153"/>
    </location>
</feature>
<feature type="transmembrane region" description="Helical" evidence="6">
    <location>
        <begin position="173"/>
        <end position="197"/>
    </location>
</feature>
<feature type="transmembrane region" description="Helical" evidence="6">
    <location>
        <begin position="89"/>
        <end position="111"/>
    </location>
</feature>
<dbReference type="EMBL" id="SLZV01000008">
    <property type="protein sequence ID" value="TCS68477.1"/>
    <property type="molecule type" value="Genomic_DNA"/>
</dbReference>
<feature type="transmembrane region" description="Helical" evidence="6">
    <location>
        <begin position="26"/>
        <end position="50"/>
    </location>
</feature>
<dbReference type="Proteomes" id="UP000702954">
    <property type="component" value="Unassembled WGS sequence"/>
</dbReference>
<gene>
    <name evidence="8" type="ORF">EDD74_10854</name>
    <name evidence="7" type="ORF">FAEUMB_10210</name>
</gene>